<dbReference type="Proteomes" id="UP000019384">
    <property type="component" value="Unassembled WGS sequence"/>
</dbReference>
<dbReference type="GO" id="GO:0000981">
    <property type="term" value="F:DNA-binding transcription factor activity, RNA polymerase II-specific"/>
    <property type="evidence" value="ECO:0007669"/>
    <property type="project" value="TreeGrafter"/>
</dbReference>
<feature type="region of interest" description="Disordered" evidence="5">
    <location>
        <begin position="1"/>
        <end position="23"/>
    </location>
</feature>
<dbReference type="AlphaFoldDB" id="W6MT95"/>
<dbReference type="STRING" id="1382522.W6MT95"/>
<evidence type="ECO:0000313" key="8">
    <source>
        <dbReference type="Proteomes" id="UP000019384"/>
    </source>
</evidence>
<dbReference type="SUPFAM" id="SSF57667">
    <property type="entry name" value="beta-beta-alpha zinc fingers"/>
    <property type="match status" value="1"/>
</dbReference>
<reference evidence="7" key="2">
    <citation type="submission" date="2014-02" db="EMBL/GenBank/DDBJ databases">
        <title>Complete DNA sequence of /Kuraishia capsulata/ illustrates novel genomic features among budding yeasts (/Saccharomycotina/).</title>
        <authorList>
            <person name="Morales L."/>
            <person name="Noel B."/>
            <person name="Porcel B."/>
            <person name="Marcet-Houben M."/>
            <person name="Hullo M-F."/>
            <person name="Sacerdot C."/>
            <person name="Tekaia F."/>
            <person name="Leh-Louis V."/>
            <person name="Despons L."/>
            <person name="Khanna V."/>
            <person name="Aury J-M."/>
            <person name="Barbe V."/>
            <person name="Couloux A."/>
            <person name="Labadie K."/>
            <person name="Pelletier E."/>
            <person name="Souciet J-L."/>
            <person name="Boekhout T."/>
            <person name="Gabaldon T."/>
            <person name="Wincker P."/>
            <person name="Dujon B."/>
        </authorList>
    </citation>
    <scope>NUCLEOTIDE SEQUENCE</scope>
    <source>
        <strain evidence="7">CBS 1993</strain>
    </source>
</reference>
<feature type="region of interest" description="Disordered" evidence="5">
    <location>
        <begin position="53"/>
        <end position="104"/>
    </location>
</feature>
<evidence type="ECO:0000256" key="4">
    <source>
        <dbReference type="PROSITE-ProRule" id="PRU00042"/>
    </source>
</evidence>
<dbReference type="GeneID" id="34518378"/>
<evidence type="ECO:0000259" key="6">
    <source>
        <dbReference type="PROSITE" id="PS50157"/>
    </source>
</evidence>
<evidence type="ECO:0000313" key="7">
    <source>
        <dbReference type="EMBL" id="CDK24975.1"/>
    </source>
</evidence>
<dbReference type="InterPro" id="IPR013087">
    <property type="entry name" value="Znf_C2H2_type"/>
</dbReference>
<dbReference type="PROSITE" id="PS00028">
    <property type="entry name" value="ZINC_FINGER_C2H2_1"/>
    <property type="match status" value="1"/>
</dbReference>
<keyword evidence="2 4" id="KW-0863">Zinc-finger</keyword>
<dbReference type="GO" id="GO:0008270">
    <property type="term" value="F:zinc ion binding"/>
    <property type="evidence" value="ECO:0007669"/>
    <property type="project" value="UniProtKB-KW"/>
</dbReference>
<keyword evidence="3" id="KW-0862">Zinc</keyword>
<gene>
    <name evidence="7" type="ORF">KUCA_T00000942001</name>
</gene>
<organism evidence="7 8">
    <name type="scientific">Kuraishia capsulata CBS 1993</name>
    <dbReference type="NCBI Taxonomy" id="1382522"/>
    <lineage>
        <taxon>Eukaryota</taxon>
        <taxon>Fungi</taxon>
        <taxon>Dikarya</taxon>
        <taxon>Ascomycota</taxon>
        <taxon>Saccharomycotina</taxon>
        <taxon>Pichiomycetes</taxon>
        <taxon>Pichiales</taxon>
        <taxon>Pichiaceae</taxon>
        <taxon>Kuraishia</taxon>
    </lineage>
</organism>
<sequence length="253" mass="27883">MSYNQTIVLPPIQRHSTTSDFKPPPIHKLQTLIWGMPSAPEVKLPAPVLPPLVSVSSSSSPDPLSPTSLQTLLPPPTVSVGSTPSSPDSPLSPSAHTEVRKQRKKRQCPQCHLLFSNLATHKSTHLSITARPHVCHTCDRGFARPNDLQRHEKRHLKDLGQIGFKCPFYDEEPGSKCHPSGCFSRCDTFKNHLKALHFQYPSGTRKRQRNAVAGRCKACGQIFESVDVWLNGHVENRECSGSVHGSLTPPNSS</sequence>
<feature type="compositionally biased region" description="Low complexity" evidence="5">
    <location>
        <begin position="53"/>
        <end position="94"/>
    </location>
</feature>
<dbReference type="InterPro" id="IPR036236">
    <property type="entry name" value="Znf_C2H2_sf"/>
</dbReference>
<name>W6MT95_9ASCO</name>
<dbReference type="PANTHER" id="PTHR23235">
    <property type="entry name" value="KRUEPPEL-LIKE TRANSCRIPTION FACTOR"/>
    <property type="match status" value="1"/>
</dbReference>
<feature type="domain" description="C2H2-type" evidence="6">
    <location>
        <begin position="133"/>
        <end position="155"/>
    </location>
</feature>
<dbReference type="RefSeq" id="XP_022456990.1">
    <property type="nucleotide sequence ID" value="XM_022605531.1"/>
</dbReference>
<proteinExistence type="predicted"/>
<accession>W6MT95</accession>
<dbReference type="HOGENOM" id="CLU_1098636_0_0_1"/>
<reference evidence="7" key="1">
    <citation type="submission" date="2013-12" db="EMBL/GenBank/DDBJ databases">
        <authorList>
            <person name="Genoscope - CEA"/>
        </authorList>
    </citation>
    <scope>NUCLEOTIDE SEQUENCE</scope>
    <source>
        <strain evidence="7">CBS 1993</strain>
    </source>
</reference>
<dbReference type="PROSITE" id="PS50157">
    <property type="entry name" value="ZINC_FINGER_C2H2_2"/>
    <property type="match status" value="1"/>
</dbReference>
<dbReference type="EMBL" id="HG793125">
    <property type="protein sequence ID" value="CDK24975.1"/>
    <property type="molecule type" value="Genomic_DNA"/>
</dbReference>
<evidence type="ECO:0000256" key="1">
    <source>
        <dbReference type="ARBA" id="ARBA00022723"/>
    </source>
</evidence>
<dbReference type="SMART" id="SM00355">
    <property type="entry name" value="ZnF_C2H2"/>
    <property type="match status" value="2"/>
</dbReference>
<dbReference type="Gene3D" id="3.30.160.60">
    <property type="entry name" value="Classic Zinc Finger"/>
    <property type="match status" value="1"/>
</dbReference>
<protein>
    <recommendedName>
        <fullName evidence="6">C2H2-type domain-containing protein</fullName>
    </recommendedName>
</protein>
<evidence type="ECO:0000256" key="5">
    <source>
        <dbReference type="SAM" id="MobiDB-lite"/>
    </source>
</evidence>
<evidence type="ECO:0000256" key="2">
    <source>
        <dbReference type="ARBA" id="ARBA00022771"/>
    </source>
</evidence>
<keyword evidence="8" id="KW-1185">Reference proteome</keyword>
<keyword evidence="1" id="KW-0479">Metal-binding</keyword>
<dbReference type="GO" id="GO:0000978">
    <property type="term" value="F:RNA polymerase II cis-regulatory region sequence-specific DNA binding"/>
    <property type="evidence" value="ECO:0007669"/>
    <property type="project" value="TreeGrafter"/>
</dbReference>
<evidence type="ECO:0000256" key="3">
    <source>
        <dbReference type="ARBA" id="ARBA00022833"/>
    </source>
</evidence>
<dbReference type="OrthoDB" id="10018191at2759"/>
<dbReference type="PANTHER" id="PTHR23235:SF120">
    <property type="entry name" value="KRUPPEL-LIKE FACTOR 15"/>
    <property type="match status" value="1"/>
</dbReference>